<gene>
    <name evidence="6" type="ORF">GCM10009721_42050</name>
</gene>
<dbReference type="PRINTS" id="PR00038">
    <property type="entry name" value="HTHLUXR"/>
</dbReference>
<dbReference type="PANTHER" id="PTHR43214">
    <property type="entry name" value="TWO-COMPONENT RESPONSE REGULATOR"/>
    <property type="match status" value="1"/>
</dbReference>
<dbReference type="Pfam" id="PF00072">
    <property type="entry name" value="Response_reg"/>
    <property type="match status" value="1"/>
</dbReference>
<evidence type="ECO:0000259" key="4">
    <source>
        <dbReference type="PROSITE" id="PS50043"/>
    </source>
</evidence>
<proteinExistence type="predicted"/>
<dbReference type="EMBL" id="BMNZ01000012">
    <property type="protein sequence ID" value="GGN09734.1"/>
    <property type="molecule type" value="Genomic_DNA"/>
</dbReference>
<dbReference type="Pfam" id="PF00196">
    <property type="entry name" value="GerE"/>
    <property type="match status" value="1"/>
</dbReference>
<feature type="domain" description="HTH luxR-type" evidence="4">
    <location>
        <begin position="147"/>
        <end position="211"/>
    </location>
</feature>
<dbReference type="InterPro" id="IPR011006">
    <property type="entry name" value="CheY-like_superfamily"/>
</dbReference>
<dbReference type="Proteomes" id="UP000623461">
    <property type="component" value="Unassembled WGS sequence"/>
</dbReference>
<evidence type="ECO:0000256" key="1">
    <source>
        <dbReference type="ARBA" id="ARBA00022553"/>
    </source>
</evidence>
<keyword evidence="2 6" id="KW-0238">DNA-binding</keyword>
<name>A0ABQ2IFM3_9MICO</name>
<dbReference type="PROSITE" id="PS50043">
    <property type="entry name" value="HTH_LUXR_2"/>
    <property type="match status" value="1"/>
</dbReference>
<dbReference type="SMART" id="SM00421">
    <property type="entry name" value="HTH_LUXR"/>
    <property type="match status" value="1"/>
</dbReference>
<feature type="domain" description="Response regulatory" evidence="5">
    <location>
        <begin position="4"/>
        <end position="118"/>
    </location>
</feature>
<keyword evidence="7" id="KW-1185">Reference proteome</keyword>
<dbReference type="PROSITE" id="PS50110">
    <property type="entry name" value="RESPONSE_REGULATORY"/>
    <property type="match status" value="1"/>
</dbReference>
<dbReference type="RefSeq" id="WP_030203522.1">
    <property type="nucleotide sequence ID" value="NZ_BMNZ01000012.1"/>
</dbReference>
<dbReference type="InterPro" id="IPR039420">
    <property type="entry name" value="WalR-like"/>
</dbReference>
<accession>A0ABQ2IFM3</accession>
<protein>
    <submittedName>
        <fullName evidence="6">DNA-binding response regulator</fullName>
    </submittedName>
</protein>
<evidence type="ECO:0000256" key="2">
    <source>
        <dbReference type="ARBA" id="ARBA00023125"/>
    </source>
</evidence>
<dbReference type="InterPro" id="IPR000792">
    <property type="entry name" value="Tscrpt_reg_LuxR_C"/>
</dbReference>
<evidence type="ECO:0000313" key="6">
    <source>
        <dbReference type="EMBL" id="GGN09734.1"/>
    </source>
</evidence>
<dbReference type="InterPro" id="IPR001789">
    <property type="entry name" value="Sig_transdc_resp-reg_receiver"/>
</dbReference>
<evidence type="ECO:0000313" key="7">
    <source>
        <dbReference type="Proteomes" id="UP000623461"/>
    </source>
</evidence>
<organism evidence="6 7">
    <name type="scientific">Terrabacter tumescens</name>
    <dbReference type="NCBI Taxonomy" id="60443"/>
    <lineage>
        <taxon>Bacteria</taxon>
        <taxon>Bacillati</taxon>
        <taxon>Actinomycetota</taxon>
        <taxon>Actinomycetes</taxon>
        <taxon>Micrococcales</taxon>
        <taxon>Intrasporangiaceae</taxon>
        <taxon>Terrabacter</taxon>
    </lineage>
</organism>
<evidence type="ECO:0000259" key="5">
    <source>
        <dbReference type="PROSITE" id="PS50110"/>
    </source>
</evidence>
<dbReference type="Gene3D" id="3.40.50.2300">
    <property type="match status" value="1"/>
</dbReference>
<dbReference type="CDD" id="cd17535">
    <property type="entry name" value="REC_NarL-like"/>
    <property type="match status" value="1"/>
</dbReference>
<dbReference type="GO" id="GO:0003677">
    <property type="term" value="F:DNA binding"/>
    <property type="evidence" value="ECO:0007669"/>
    <property type="project" value="UniProtKB-KW"/>
</dbReference>
<dbReference type="SUPFAM" id="SSF52172">
    <property type="entry name" value="CheY-like"/>
    <property type="match status" value="1"/>
</dbReference>
<feature type="modified residue" description="4-aspartylphosphate" evidence="3">
    <location>
        <position position="54"/>
    </location>
</feature>
<comment type="caution">
    <text evidence="6">The sequence shown here is derived from an EMBL/GenBank/DDBJ whole genome shotgun (WGS) entry which is preliminary data.</text>
</comment>
<sequence>MTLRVVLADDHARMRGRIREALEASGCEICGEGATADEAVRLAVERRPDVALLDIHMPGNGIQAARDIVRAAPEVVVVMLTQSAEDDDLFDSLRAGASGYLLKDTDPATLADKLRGVLDGEAAMPPRLVARIMDEFRAPAKRRFARRSTAAAKLSAREWEVMELLGQGLTTEEVSKRLFLSATTVRVHVSSVLKKLRVKDRESAFRLLRGE</sequence>
<dbReference type="CDD" id="cd06170">
    <property type="entry name" value="LuxR_C_like"/>
    <property type="match status" value="1"/>
</dbReference>
<reference evidence="7" key="1">
    <citation type="journal article" date="2019" name="Int. J. Syst. Evol. Microbiol.">
        <title>The Global Catalogue of Microorganisms (GCM) 10K type strain sequencing project: providing services to taxonomists for standard genome sequencing and annotation.</title>
        <authorList>
            <consortium name="The Broad Institute Genomics Platform"/>
            <consortium name="The Broad Institute Genome Sequencing Center for Infectious Disease"/>
            <person name="Wu L."/>
            <person name="Ma J."/>
        </authorList>
    </citation>
    <scope>NUCLEOTIDE SEQUENCE [LARGE SCALE GENOMIC DNA]</scope>
    <source>
        <strain evidence="7">JCM 1365</strain>
    </source>
</reference>
<dbReference type="InterPro" id="IPR058245">
    <property type="entry name" value="NreC/VraR/RcsB-like_REC"/>
</dbReference>
<keyword evidence="1 3" id="KW-0597">Phosphoprotein</keyword>
<dbReference type="PROSITE" id="PS00622">
    <property type="entry name" value="HTH_LUXR_1"/>
    <property type="match status" value="1"/>
</dbReference>
<evidence type="ECO:0000256" key="3">
    <source>
        <dbReference type="PROSITE-ProRule" id="PRU00169"/>
    </source>
</evidence>
<dbReference type="SMART" id="SM00448">
    <property type="entry name" value="REC"/>
    <property type="match status" value="1"/>
</dbReference>